<dbReference type="EnsemblPlants" id="AVESA.00010b.r2.6DG1161900.1">
    <property type="protein sequence ID" value="AVESA.00010b.r2.6DG1161900.1.CDS"/>
    <property type="gene ID" value="AVESA.00010b.r2.6DG1161900"/>
</dbReference>
<reference evidence="1" key="1">
    <citation type="submission" date="2021-05" db="EMBL/GenBank/DDBJ databases">
        <authorList>
            <person name="Scholz U."/>
            <person name="Mascher M."/>
            <person name="Fiebig A."/>
        </authorList>
    </citation>
    <scope>NUCLEOTIDE SEQUENCE [LARGE SCALE GENOMIC DNA]</scope>
</reference>
<reference evidence="1" key="2">
    <citation type="submission" date="2025-09" db="UniProtKB">
        <authorList>
            <consortium name="EnsemblPlants"/>
        </authorList>
    </citation>
    <scope>IDENTIFICATION</scope>
</reference>
<keyword evidence="2" id="KW-1185">Reference proteome</keyword>
<dbReference type="Proteomes" id="UP001732700">
    <property type="component" value="Chromosome 6D"/>
</dbReference>
<sequence length="180" mass="18669">MRCSAVLFFFFFLLFLVLPRRCPAADAGTLAPVPAPAPGRSIIPDPLLACLEEVLPCTAYLKSSKRPAPTCCTALNRAAGTEMPCLCQLLADPGMLVDFNVTKEQALKLPTRCGLPVGCHSGATGISEPVVEAPPPAPAVRPARRGADPSSGGWSRTSTVGRAIATVVLCSGLVSVVVLS</sequence>
<organism evidence="1 2">
    <name type="scientific">Avena sativa</name>
    <name type="common">Oat</name>
    <dbReference type="NCBI Taxonomy" id="4498"/>
    <lineage>
        <taxon>Eukaryota</taxon>
        <taxon>Viridiplantae</taxon>
        <taxon>Streptophyta</taxon>
        <taxon>Embryophyta</taxon>
        <taxon>Tracheophyta</taxon>
        <taxon>Spermatophyta</taxon>
        <taxon>Magnoliopsida</taxon>
        <taxon>Liliopsida</taxon>
        <taxon>Poales</taxon>
        <taxon>Poaceae</taxon>
        <taxon>BOP clade</taxon>
        <taxon>Pooideae</taxon>
        <taxon>Poodae</taxon>
        <taxon>Poeae</taxon>
        <taxon>Poeae Chloroplast Group 1 (Aveneae type)</taxon>
        <taxon>Aveninae</taxon>
        <taxon>Avena</taxon>
    </lineage>
</organism>
<accession>A0ACD5ZIT3</accession>
<evidence type="ECO:0000313" key="2">
    <source>
        <dbReference type="Proteomes" id="UP001732700"/>
    </source>
</evidence>
<evidence type="ECO:0000313" key="1">
    <source>
        <dbReference type="EnsemblPlants" id="AVESA.00010b.r2.6DG1161900.1.CDS"/>
    </source>
</evidence>
<protein>
    <submittedName>
        <fullName evidence="1">Uncharacterized protein</fullName>
    </submittedName>
</protein>
<proteinExistence type="predicted"/>
<name>A0ACD5ZIT3_AVESA</name>